<keyword evidence="3" id="KW-1185">Reference proteome</keyword>
<dbReference type="AlphaFoldDB" id="A0A8H7EQU8"/>
<evidence type="ECO:0000259" key="1">
    <source>
        <dbReference type="Pfam" id="PF12937"/>
    </source>
</evidence>
<dbReference type="SUPFAM" id="SSF52047">
    <property type="entry name" value="RNI-like"/>
    <property type="match status" value="2"/>
</dbReference>
<evidence type="ECO:0000313" key="3">
    <source>
        <dbReference type="Proteomes" id="UP000605846"/>
    </source>
</evidence>
<dbReference type="OrthoDB" id="2234898at2759"/>
<comment type="caution">
    <text evidence="2">The sequence shown here is derived from an EMBL/GenBank/DDBJ whole genome shotgun (WGS) entry which is preliminary data.</text>
</comment>
<dbReference type="Proteomes" id="UP000605846">
    <property type="component" value="Unassembled WGS sequence"/>
</dbReference>
<name>A0A8H7EQU8_9FUNG</name>
<proteinExistence type="predicted"/>
<organism evidence="2 3">
    <name type="scientific">Apophysomyces ossiformis</name>
    <dbReference type="NCBI Taxonomy" id="679940"/>
    <lineage>
        <taxon>Eukaryota</taxon>
        <taxon>Fungi</taxon>
        <taxon>Fungi incertae sedis</taxon>
        <taxon>Mucoromycota</taxon>
        <taxon>Mucoromycotina</taxon>
        <taxon>Mucoromycetes</taxon>
        <taxon>Mucorales</taxon>
        <taxon>Mucorineae</taxon>
        <taxon>Mucoraceae</taxon>
        <taxon>Apophysomyces</taxon>
    </lineage>
</organism>
<gene>
    <name evidence="2" type="ORF">EC973_007558</name>
</gene>
<feature type="domain" description="F-box" evidence="1">
    <location>
        <begin position="3"/>
        <end position="44"/>
    </location>
</feature>
<accession>A0A8H7EQU8</accession>
<dbReference type="InterPro" id="IPR032675">
    <property type="entry name" value="LRR_dom_sf"/>
</dbReference>
<reference evidence="2" key="1">
    <citation type="submission" date="2020-01" db="EMBL/GenBank/DDBJ databases">
        <title>Genome Sequencing of Three Apophysomyces-Like Fungal Strains Confirms a Novel Fungal Genus in the Mucoromycota with divergent Burkholderia-like Endosymbiotic Bacteria.</title>
        <authorList>
            <person name="Stajich J.E."/>
            <person name="Macias A.M."/>
            <person name="Carter-House D."/>
            <person name="Lovett B."/>
            <person name="Kasson L.R."/>
            <person name="Berry K."/>
            <person name="Grigoriev I."/>
            <person name="Chang Y."/>
            <person name="Spatafora J."/>
            <person name="Kasson M.T."/>
        </authorList>
    </citation>
    <scope>NUCLEOTIDE SEQUENCE</scope>
    <source>
        <strain evidence="2">NRRL A-21654</strain>
    </source>
</reference>
<dbReference type="Gene3D" id="1.20.1280.50">
    <property type="match status" value="1"/>
</dbReference>
<dbReference type="InterPro" id="IPR001810">
    <property type="entry name" value="F-box_dom"/>
</dbReference>
<sequence>MANHLPFEVLTIIGKHLYIKELSACMQVCHAWRKAFVPILYHDVEIRSGIQFDHFVETLESTKHDKLPLGHHVRILNLWFEAYGNDIKDLPPLCPFVVEIGVWDTQFQYIACEMHQWKHLATVPELILDQSPKFSFEFFKNIITDLVLDTLAEWYDEWMTIITRLPGVERLVIKGDYDRDQHFPKLSVSEMETIFESLPRLSHLELSYFYLYGDVPVHTSPCETLDILSLSPMDNHMWGRYFSKKCTKVGRLIVYGYSNDAAGMFAESKTLLRSCRCLKELEAGLATDEIRQCLAILAEIGAPMRSLDLYADWDLDSMSHVVHGFQRTVSKITLKIADGTMLQTRMMPLRRCASLTILTVDAMFQDIQLDAIMEACVHLKILKIVSKLLYLGSMPAATQLHSLERLTMKGIMGSEVFSYLSDAAPNITELVCSITLEGQSLSMDFPFMRLRRLYLRCSGQPLYRLILLDKILNGTKDTNDESNEWYRCYRGCPDDRYTLHTVSYGEKLGGCTCGFDSIVYPGESDRSSQEVALVSLRCRSIQDISIRPSTGSRYDF</sequence>
<dbReference type="EMBL" id="JABAYA010000057">
    <property type="protein sequence ID" value="KAF7727394.1"/>
    <property type="molecule type" value="Genomic_DNA"/>
</dbReference>
<dbReference type="InterPro" id="IPR036047">
    <property type="entry name" value="F-box-like_dom_sf"/>
</dbReference>
<dbReference type="Gene3D" id="3.80.10.10">
    <property type="entry name" value="Ribonuclease Inhibitor"/>
    <property type="match status" value="1"/>
</dbReference>
<dbReference type="Pfam" id="PF12937">
    <property type="entry name" value="F-box-like"/>
    <property type="match status" value="1"/>
</dbReference>
<evidence type="ECO:0000313" key="2">
    <source>
        <dbReference type="EMBL" id="KAF7727394.1"/>
    </source>
</evidence>
<protein>
    <recommendedName>
        <fullName evidence="1">F-box domain-containing protein</fullName>
    </recommendedName>
</protein>
<dbReference type="SUPFAM" id="SSF81383">
    <property type="entry name" value="F-box domain"/>
    <property type="match status" value="1"/>
</dbReference>